<evidence type="ECO:0000313" key="2">
    <source>
        <dbReference type="EMBL" id="CRY68192.1"/>
    </source>
</evidence>
<reference evidence="1" key="2">
    <citation type="submission" date="2015-03" db="EMBL/GenBank/DDBJ databases">
        <authorList>
            <person name="Murphy D."/>
        </authorList>
    </citation>
    <scope>NUCLEOTIDE SEQUENCE [LARGE SCALE GENOMIC DNA]</scope>
    <source>
        <strain evidence="1">A125KOH2</strain>
    </source>
</reference>
<evidence type="ECO:0000313" key="4">
    <source>
        <dbReference type="Proteomes" id="UP000045840"/>
    </source>
</evidence>
<dbReference type="Proteomes" id="UP000045840">
    <property type="component" value="Unassembled WGS sequence"/>
</dbReference>
<proteinExistence type="predicted"/>
<reference evidence="2 3" key="3">
    <citation type="submission" date="2015-03" db="EMBL/GenBank/DDBJ databases">
        <authorList>
            <consortium name="Pathogen Informatics"/>
            <person name="Murphy D."/>
        </authorList>
    </citation>
    <scope>NUCLEOTIDE SEQUENCE [LARGE SCALE GENOMIC DNA]</scope>
    <source>
        <strain evidence="2">Type strain: CIP110230</strain>
        <strain evidence="3">type strain: CIP110230</strain>
    </source>
</reference>
<accession>A0A0T9PLL3</accession>
<dbReference type="AlphaFoldDB" id="A0A0T9PLL3"/>
<name>A0A0T9PLL3_9GAMM</name>
<dbReference type="EMBL" id="CWJL01000018">
    <property type="protein sequence ID" value="CRY68192.1"/>
    <property type="molecule type" value="Genomic_DNA"/>
</dbReference>
<dbReference type="Proteomes" id="UP000044625">
    <property type="component" value="Unassembled WGS sequence"/>
</dbReference>
<gene>
    <name evidence="1" type="ORF">ERS008529_01921</name>
    <name evidence="2" type="ORF">ERS137968_03293</name>
</gene>
<dbReference type="EMBL" id="CQAZ01000014">
    <property type="protein sequence ID" value="CNH70829.1"/>
    <property type="molecule type" value="Genomic_DNA"/>
</dbReference>
<reference evidence="4" key="1">
    <citation type="submission" date="2015-03" db="EMBL/GenBank/DDBJ databases">
        <authorList>
            <consortium name="Pathogen Informatics"/>
        </authorList>
    </citation>
    <scope>NUCLEOTIDE SEQUENCE [LARGE SCALE GENOMIC DNA]</scope>
    <source>
        <strain evidence="4">A125KOH2</strain>
    </source>
</reference>
<keyword evidence="3" id="KW-1185">Reference proteome</keyword>
<protein>
    <submittedName>
        <fullName evidence="1">Uncharacterized protein</fullName>
    </submittedName>
</protein>
<sequence length="53" mass="6024">MVLCSNGSCFKYSDVFFNSFIYEAYSKIARQFAVNSTSKLQSLIFLVLNIISD</sequence>
<organism evidence="1 4">
    <name type="scientific">Yersinia pekkanenii</name>
    <dbReference type="NCBI Taxonomy" id="1288385"/>
    <lineage>
        <taxon>Bacteria</taxon>
        <taxon>Pseudomonadati</taxon>
        <taxon>Pseudomonadota</taxon>
        <taxon>Gammaproteobacteria</taxon>
        <taxon>Enterobacterales</taxon>
        <taxon>Yersiniaceae</taxon>
        <taxon>Yersinia</taxon>
    </lineage>
</organism>
<evidence type="ECO:0000313" key="1">
    <source>
        <dbReference type="EMBL" id="CNH70829.1"/>
    </source>
</evidence>
<evidence type="ECO:0000313" key="3">
    <source>
        <dbReference type="Proteomes" id="UP000044625"/>
    </source>
</evidence>